<evidence type="ECO:0000313" key="1">
    <source>
        <dbReference type="EMBL" id="EYU33206.1"/>
    </source>
</evidence>
<proteinExistence type="predicted"/>
<protein>
    <recommendedName>
        <fullName evidence="3">DUF2470 domain-containing protein</fullName>
    </recommendedName>
</protein>
<name>A0A022QZ47_ERYGU</name>
<dbReference type="EMBL" id="KI630787">
    <property type="protein sequence ID" value="EYU33206.1"/>
    <property type="molecule type" value="Genomic_DNA"/>
</dbReference>
<dbReference type="PANTHER" id="PTHR37375:SF1">
    <property type="entry name" value="DUF2470 DOMAIN-CONTAINING PROTEIN"/>
    <property type="match status" value="1"/>
</dbReference>
<dbReference type="STRING" id="4155.A0A022QZ47"/>
<dbReference type="Gene3D" id="3.20.180.10">
    <property type="entry name" value="PNP-oxidase-like"/>
    <property type="match status" value="1"/>
</dbReference>
<dbReference type="AlphaFoldDB" id="A0A022QZ47"/>
<dbReference type="Proteomes" id="UP000030748">
    <property type="component" value="Unassembled WGS sequence"/>
</dbReference>
<dbReference type="eggNOG" id="ENOG502R555">
    <property type="taxonomic scope" value="Eukaryota"/>
</dbReference>
<evidence type="ECO:0008006" key="3">
    <source>
        <dbReference type="Google" id="ProtNLM"/>
    </source>
</evidence>
<organism evidence="1 2">
    <name type="scientific">Erythranthe guttata</name>
    <name type="common">Yellow monkey flower</name>
    <name type="synonym">Mimulus guttatus</name>
    <dbReference type="NCBI Taxonomy" id="4155"/>
    <lineage>
        <taxon>Eukaryota</taxon>
        <taxon>Viridiplantae</taxon>
        <taxon>Streptophyta</taxon>
        <taxon>Embryophyta</taxon>
        <taxon>Tracheophyta</taxon>
        <taxon>Spermatophyta</taxon>
        <taxon>Magnoliopsida</taxon>
        <taxon>eudicotyledons</taxon>
        <taxon>Gunneridae</taxon>
        <taxon>Pentapetalae</taxon>
        <taxon>asterids</taxon>
        <taxon>lamiids</taxon>
        <taxon>Lamiales</taxon>
        <taxon>Phrymaceae</taxon>
        <taxon>Erythranthe</taxon>
    </lineage>
</organism>
<accession>A0A022QZ47</accession>
<evidence type="ECO:0000313" key="2">
    <source>
        <dbReference type="Proteomes" id="UP000030748"/>
    </source>
</evidence>
<dbReference type="InterPro" id="IPR012349">
    <property type="entry name" value="Split_barrel_FMN-bd"/>
</dbReference>
<dbReference type="Gene3D" id="2.30.110.10">
    <property type="entry name" value="Electron Transport, Fmn-binding Protein, Chain A"/>
    <property type="match status" value="1"/>
</dbReference>
<dbReference type="SUPFAM" id="SSF50475">
    <property type="entry name" value="FMN-binding split barrel"/>
    <property type="match status" value="1"/>
</dbReference>
<keyword evidence="2" id="KW-1185">Reference proteome</keyword>
<gene>
    <name evidence="1" type="ORF">MIMGU_mgv1a010331mg</name>
</gene>
<dbReference type="InterPro" id="IPR037119">
    <property type="entry name" value="Haem_oxidase_HugZ-like_sf"/>
</dbReference>
<reference evidence="1 2" key="1">
    <citation type="journal article" date="2013" name="Proc. Natl. Acad. Sci. U.S.A.">
        <title>Fine-scale variation in meiotic recombination in Mimulus inferred from population shotgun sequencing.</title>
        <authorList>
            <person name="Hellsten U."/>
            <person name="Wright K.M."/>
            <person name="Jenkins J."/>
            <person name="Shu S."/>
            <person name="Yuan Y."/>
            <person name="Wessler S.R."/>
            <person name="Schmutz J."/>
            <person name="Willis J.H."/>
            <person name="Rokhsar D.S."/>
        </authorList>
    </citation>
    <scope>NUCLEOTIDE SEQUENCE [LARGE SCALE GENOMIC DNA]</scope>
    <source>
        <strain evidence="2">cv. DUN x IM62</strain>
    </source>
</reference>
<sequence length="315" mass="35503">MFHFCIIGPEIQGCIYELCICFLQNILASNWQGNLNTIKADAQGSKDEIYSSKVKYFVKKGKPYIWVPEKELHNVNTIVDERGSFAVSSPFPGPLVQILKSIRKLPARVALVGDVVRLEDEKANSAAESLRETVLAYQRAVNESSYSVSGILSSPEFNSTSRIENLQDLFQGNDQYSVYRFNISSCMYIDGKGATHEVNLEDMEKSKADPLSPFLTSLIDGINRSETRRRALVLFCIAFLNENAKDAFLLSADRKGFEVLGKVLGSLNEDGSREYQWKELRFTFKDEARDLEIFCQHLLQMEEEALKSISHSAGI</sequence>
<dbReference type="PANTHER" id="PTHR37375">
    <property type="entry name" value="EXPRESSED PROTEIN"/>
    <property type="match status" value="1"/>
</dbReference>